<gene>
    <name evidence="2" type="ORF">V5O48_014590</name>
</gene>
<dbReference type="EMBL" id="JBAHYK010001594">
    <property type="protein sequence ID" value="KAL0567398.1"/>
    <property type="molecule type" value="Genomic_DNA"/>
</dbReference>
<feature type="region of interest" description="Disordered" evidence="1">
    <location>
        <begin position="27"/>
        <end position="96"/>
    </location>
</feature>
<proteinExistence type="predicted"/>
<evidence type="ECO:0000313" key="2">
    <source>
        <dbReference type="EMBL" id="KAL0567398.1"/>
    </source>
</evidence>
<evidence type="ECO:0000256" key="1">
    <source>
        <dbReference type="SAM" id="MobiDB-lite"/>
    </source>
</evidence>
<organism evidence="2 3">
    <name type="scientific">Marasmius crinis-equi</name>
    <dbReference type="NCBI Taxonomy" id="585013"/>
    <lineage>
        <taxon>Eukaryota</taxon>
        <taxon>Fungi</taxon>
        <taxon>Dikarya</taxon>
        <taxon>Basidiomycota</taxon>
        <taxon>Agaricomycotina</taxon>
        <taxon>Agaricomycetes</taxon>
        <taxon>Agaricomycetidae</taxon>
        <taxon>Agaricales</taxon>
        <taxon>Marasmiineae</taxon>
        <taxon>Marasmiaceae</taxon>
        <taxon>Marasmius</taxon>
    </lineage>
</organism>
<protein>
    <submittedName>
        <fullName evidence="2">Uncharacterized protein</fullName>
    </submittedName>
</protein>
<reference evidence="2 3" key="1">
    <citation type="submission" date="2024-02" db="EMBL/GenBank/DDBJ databases">
        <title>A draft genome for the cacao thread blight pathogen Marasmius crinis-equi.</title>
        <authorList>
            <person name="Cohen S.P."/>
            <person name="Baruah I.K."/>
            <person name="Amoako-Attah I."/>
            <person name="Bukari Y."/>
            <person name="Meinhardt L.W."/>
            <person name="Bailey B.A."/>
        </authorList>
    </citation>
    <scope>NUCLEOTIDE SEQUENCE [LARGE SCALE GENOMIC DNA]</scope>
    <source>
        <strain evidence="2 3">GH-76</strain>
    </source>
</reference>
<feature type="compositionally biased region" description="Polar residues" evidence="1">
    <location>
        <begin position="33"/>
        <end position="54"/>
    </location>
</feature>
<comment type="caution">
    <text evidence="2">The sequence shown here is derived from an EMBL/GenBank/DDBJ whole genome shotgun (WGS) entry which is preliminary data.</text>
</comment>
<accession>A0ABR3EWV4</accession>
<sequence length="212" mass="22780">MTTLYKLFQERRKAKALARGVNKLADFPGSGQGTPFVSTSTLTSEDQASVTDPTQLARPCLSEEPATADGPIPTTPLPYEDRTSVSEPARSTRPSYAEEAPAVGFTMTVTLPAEDQVDLRCACNAQEIPRFQILNKGPLSNARVAKPGNTNNAWDSTLQIVPTMRVQPTPVNNAGQIYTNSDCSLFYPLVDDLDGNHVISSGIGEPSQVVVL</sequence>
<evidence type="ECO:0000313" key="3">
    <source>
        <dbReference type="Proteomes" id="UP001465976"/>
    </source>
</evidence>
<dbReference type="Proteomes" id="UP001465976">
    <property type="component" value="Unassembled WGS sequence"/>
</dbReference>
<name>A0ABR3EWV4_9AGAR</name>
<keyword evidence="3" id="KW-1185">Reference proteome</keyword>